<evidence type="ECO:0000313" key="2">
    <source>
        <dbReference type="EMBL" id="MBM6674298.1"/>
    </source>
</evidence>
<dbReference type="RefSeq" id="WP_205105478.1">
    <property type="nucleotide sequence ID" value="NZ_JACJJG010000066.1"/>
</dbReference>
<evidence type="ECO:0000313" key="3">
    <source>
        <dbReference type="Proteomes" id="UP000706891"/>
    </source>
</evidence>
<keyword evidence="3" id="KW-1185">Reference proteome</keyword>
<comment type="caution">
    <text evidence="2">The sequence shown here is derived from an EMBL/GenBank/DDBJ whole genome shotgun (WGS) entry which is preliminary data.</text>
</comment>
<dbReference type="GO" id="GO:0006354">
    <property type="term" value="P:DNA-templated transcription elongation"/>
    <property type="evidence" value="ECO:0007669"/>
    <property type="project" value="InterPro"/>
</dbReference>
<dbReference type="EMBL" id="JACJJG010000066">
    <property type="protein sequence ID" value="MBM6674298.1"/>
    <property type="molecule type" value="Genomic_DNA"/>
</dbReference>
<name>A0A938WU52_9BACT</name>
<feature type="region of interest" description="Disordered" evidence="1">
    <location>
        <begin position="1"/>
        <end position="20"/>
    </location>
</feature>
<dbReference type="AlphaFoldDB" id="A0A938WU52"/>
<evidence type="ECO:0000256" key="1">
    <source>
        <dbReference type="SAM" id="MobiDB-lite"/>
    </source>
</evidence>
<gene>
    <name evidence="2" type="ORF">H6A34_10475</name>
</gene>
<reference evidence="2" key="1">
    <citation type="submission" date="2020-08" db="EMBL/GenBank/DDBJ databases">
        <authorList>
            <person name="Cejkova D."/>
            <person name="Kubasova T."/>
            <person name="Jahodarova E."/>
            <person name="Rychlik I."/>
        </authorList>
    </citation>
    <scope>NUCLEOTIDE SEQUENCE</scope>
    <source>
        <strain evidence="2">An824</strain>
    </source>
</reference>
<proteinExistence type="predicted"/>
<feature type="compositionally biased region" description="Polar residues" evidence="1">
    <location>
        <begin position="1"/>
        <end position="13"/>
    </location>
</feature>
<accession>A0A938WU52</accession>
<reference evidence="2" key="2">
    <citation type="journal article" date="2021" name="Sci. Rep.">
        <title>The distribution of antibiotic resistance genes in chicken gut microbiota commensals.</title>
        <authorList>
            <person name="Juricova H."/>
            <person name="Matiasovicova J."/>
            <person name="Kubasova T."/>
            <person name="Cejkova D."/>
            <person name="Rychlik I."/>
        </authorList>
    </citation>
    <scope>NUCLEOTIDE SEQUENCE</scope>
    <source>
        <strain evidence="2">An824</strain>
    </source>
</reference>
<sequence>MPLYSTDIQSKATGQHYDADNNKESAEREVLLDSGVTSWCYLFVHHAKLNLIERLLNKKFKTFIHKTTVYKKERKQVRKEDKPTISGLIFIQGDKVEIQEFLNRNCHGIYLAKDCSTKTTAVIPDEIMRPFIQLDLNRNRIRFMPHPLNYYSDGHYLIRITSGLLTGFEGYIIRISRNKCLVTSIGGLTVAISSIDKDSFENVDEYVRQRLGLASTSGSADNPYLKRAVSSQTNHEKL</sequence>
<protein>
    <submittedName>
        <fullName evidence="2">Uncharacterized protein</fullName>
    </submittedName>
</protein>
<dbReference type="Gene3D" id="3.30.70.940">
    <property type="entry name" value="NusG, N-terminal domain"/>
    <property type="match status" value="1"/>
</dbReference>
<dbReference type="Proteomes" id="UP000706891">
    <property type="component" value="Unassembled WGS sequence"/>
</dbReference>
<dbReference type="InterPro" id="IPR036735">
    <property type="entry name" value="NGN_dom_sf"/>
</dbReference>
<organism evidence="2 3">
    <name type="scientific">Marseilla massiliensis</name>
    <dbReference type="NCBI Taxonomy" id="1841864"/>
    <lineage>
        <taxon>Bacteria</taxon>
        <taxon>Pseudomonadati</taxon>
        <taxon>Bacteroidota</taxon>
        <taxon>Bacteroidia</taxon>
        <taxon>Bacteroidales</taxon>
        <taxon>Prevotellaceae</taxon>
        <taxon>Marseilla</taxon>
    </lineage>
</organism>